<dbReference type="SUPFAM" id="SSF54236">
    <property type="entry name" value="Ubiquitin-like"/>
    <property type="match status" value="1"/>
</dbReference>
<dbReference type="Pfam" id="PF00778">
    <property type="entry name" value="DIX"/>
    <property type="match status" value="1"/>
</dbReference>
<dbReference type="InterPro" id="IPR024066">
    <property type="entry name" value="RGS_subdom1/3"/>
</dbReference>
<dbReference type="SUPFAM" id="SSF48097">
    <property type="entry name" value="Regulator of G-protein signaling, RGS"/>
    <property type="match status" value="1"/>
</dbReference>
<dbReference type="Gene3D" id="2.40.240.130">
    <property type="match status" value="1"/>
</dbReference>
<feature type="region of interest" description="Disordered" evidence="5">
    <location>
        <begin position="340"/>
        <end position="380"/>
    </location>
</feature>
<feature type="region of interest" description="Disordered" evidence="5">
    <location>
        <begin position="592"/>
        <end position="674"/>
    </location>
</feature>
<dbReference type="InterPro" id="IPR029071">
    <property type="entry name" value="Ubiquitin-like_domsf"/>
</dbReference>
<feature type="compositionally biased region" description="Polar residues" evidence="5">
    <location>
        <begin position="511"/>
        <end position="525"/>
    </location>
</feature>
<dbReference type="GO" id="GO:0031625">
    <property type="term" value="F:ubiquitin protein ligase binding"/>
    <property type="evidence" value="ECO:0007669"/>
    <property type="project" value="TreeGrafter"/>
</dbReference>
<dbReference type="GO" id="GO:0005886">
    <property type="term" value="C:plasma membrane"/>
    <property type="evidence" value="ECO:0007669"/>
    <property type="project" value="TreeGrafter"/>
</dbReference>
<feature type="compositionally biased region" description="Polar residues" evidence="5">
    <location>
        <begin position="730"/>
        <end position="763"/>
    </location>
</feature>
<feature type="compositionally biased region" description="Low complexity" evidence="5">
    <location>
        <begin position="35"/>
        <end position="57"/>
    </location>
</feature>
<feature type="region of interest" description="Disordered" evidence="5">
    <location>
        <begin position="511"/>
        <end position="571"/>
    </location>
</feature>
<keyword evidence="3 4" id="KW-0879">Wnt signaling pathway</keyword>
<dbReference type="GO" id="GO:0032436">
    <property type="term" value="P:positive regulation of proteasomal ubiquitin-dependent protein catabolic process"/>
    <property type="evidence" value="ECO:0007669"/>
    <property type="project" value="TreeGrafter"/>
</dbReference>
<feature type="region of interest" description="Disordered" evidence="5">
    <location>
        <begin position="458"/>
        <end position="481"/>
    </location>
</feature>
<feature type="region of interest" description="Disordered" evidence="5">
    <location>
        <begin position="1"/>
        <end position="82"/>
    </location>
</feature>
<evidence type="ECO:0000256" key="4">
    <source>
        <dbReference type="PROSITE-ProRule" id="PRU00069"/>
    </source>
</evidence>
<feature type="compositionally biased region" description="Polar residues" evidence="5">
    <location>
        <begin position="807"/>
        <end position="829"/>
    </location>
</feature>
<evidence type="ECO:0000259" key="6">
    <source>
        <dbReference type="PROSITE" id="PS50132"/>
    </source>
</evidence>
<dbReference type="GO" id="GO:0048468">
    <property type="term" value="P:cell development"/>
    <property type="evidence" value="ECO:0007669"/>
    <property type="project" value="TreeGrafter"/>
</dbReference>
<dbReference type="GO" id="GO:0090090">
    <property type="term" value="P:negative regulation of canonical Wnt signaling pathway"/>
    <property type="evidence" value="ECO:0007669"/>
    <property type="project" value="InterPro"/>
</dbReference>
<feature type="compositionally biased region" description="Basic and acidic residues" evidence="5">
    <location>
        <begin position="601"/>
        <end position="615"/>
    </location>
</feature>
<feature type="compositionally biased region" description="Polar residues" evidence="5">
    <location>
        <begin position="1"/>
        <end position="15"/>
    </location>
</feature>
<dbReference type="PANTHER" id="PTHR46102:SF2">
    <property type="entry name" value="AXIN"/>
    <property type="match status" value="1"/>
</dbReference>
<dbReference type="GO" id="GO:0008013">
    <property type="term" value="F:beta-catenin binding"/>
    <property type="evidence" value="ECO:0007669"/>
    <property type="project" value="TreeGrafter"/>
</dbReference>
<dbReference type="GO" id="GO:0030877">
    <property type="term" value="C:beta-catenin destruction complex"/>
    <property type="evidence" value="ECO:0007669"/>
    <property type="project" value="TreeGrafter"/>
</dbReference>
<reference evidence="8" key="1">
    <citation type="submission" date="2015-04" db="EMBL/GenBank/DDBJ databases">
        <title>The developmental basis of the recurrent evolution of deuterostomy and protostomy.</title>
        <authorList>
            <person name="Martin-Duran J.M."/>
            <person name="Passamaneck Y.J."/>
            <person name="Martindale M.Q."/>
            <person name="Hejnol A."/>
        </authorList>
    </citation>
    <scope>NUCLEOTIDE SEQUENCE</scope>
</reference>
<feature type="compositionally biased region" description="Low complexity" evidence="5">
    <location>
        <begin position="830"/>
        <end position="845"/>
    </location>
</feature>
<accession>A0A165USM8</accession>
<dbReference type="EMBL" id="KR232546">
    <property type="protein sequence ID" value="AMY99570.1"/>
    <property type="molecule type" value="mRNA"/>
</dbReference>
<dbReference type="GO" id="GO:0005634">
    <property type="term" value="C:nucleus"/>
    <property type="evidence" value="ECO:0007669"/>
    <property type="project" value="TreeGrafter"/>
</dbReference>
<evidence type="ECO:0000256" key="2">
    <source>
        <dbReference type="ARBA" id="ARBA00022490"/>
    </source>
</evidence>
<dbReference type="GO" id="GO:0005737">
    <property type="term" value="C:cytoplasm"/>
    <property type="evidence" value="ECO:0007669"/>
    <property type="project" value="UniProtKB-SubCell"/>
</dbReference>
<dbReference type="InterPro" id="IPR001158">
    <property type="entry name" value="DIX"/>
</dbReference>
<dbReference type="PROSITE" id="PS50132">
    <property type="entry name" value="RGS"/>
    <property type="match status" value="1"/>
</dbReference>
<name>A0A165USM8_TERTR</name>
<evidence type="ECO:0000256" key="3">
    <source>
        <dbReference type="ARBA" id="ARBA00022687"/>
    </source>
</evidence>
<proteinExistence type="evidence at transcript level"/>
<dbReference type="InterPro" id="IPR016137">
    <property type="entry name" value="RGS"/>
</dbReference>
<dbReference type="SMART" id="SM00021">
    <property type="entry name" value="DAX"/>
    <property type="match status" value="1"/>
</dbReference>
<evidence type="ECO:0000259" key="7">
    <source>
        <dbReference type="PROSITE" id="PS50841"/>
    </source>
</evidence>
<dbReference type="PRINTS" id="PR01301">
    <property type="entry name" value="RGSPROTEIN"/>
</dbReference>
<dbReference type="AlphaFoldDB" id="A0A165USM8"/>
<comment type="subcellular location">
    <subcellularLocation>
        <location evidence="1">Cytoplasm</location>
    </subcellularLocation>
</comment>
<feature type="region of interest" description="Disordered" evidence="5">
    <location>
        <begin position="688"/>
        <end position="858"/>
    </location>
</feature>
<sequence>MSIEVQTYLENSGGNKFTEHAPRPPVPGGEEVDQHSNGSSHKSKSSGRSLNSLKSNGTHSPAGTPRRSNLDKSGNNVMHPCVKTDNKMVDSVEAPLGFEPEGSVSNSPPFTETSSPPSYCKWAENFKFLIEDPDGIKLFRQFLEQEQTLPAITLDFYFACQGLKKLDDIDKIKNLAKTIYKRYIRQGKIHISLEIKKTLSEQVSAKEFDQEMFDTAQLEVEKTMRDETYPVFIKSDLFVQYIDNDSPKSSTSSSGTNSVRPISIIGPMQTINEDTELTTEHIHTNNSNNIVHLSSGTLHATRSTRSDVNNRYPELPTGCYPSSRAVNPYHVSYAPVSAQDSELQSLSSDAHTDDTMSLTDSSVDGGIPPYGFPMSRHGHRRQQRYIRRRAQDNRDTLHHHFVPRTEASRIPKDRNLAETNCEEFANLLIKKLQVIKEQKDKDSLFREKLTFISEGDDSISEDTMLPRPPPVNTTHNDTTSSSALGEILTKMSIKPDPDAQSILEEHCSRVWDSSAQDTPSRSPGKTTPPREKSPDRGSATRRTAPSGGPVTVPLLGNKNKGKSRNDKDHASLLSFDSGLSGVSGEKGSKVIHHHHHHHHVVRGEPRSKTQLERNAQEVSMQLYDGESSNSLETVRQRLPPKGRSTKKGSDTTSNIDSGISTVYEPDTSIPNPNNEKVMAWMLENEKISQGASTNTDSERSSSHKRSHKSSSLTGSPMQHRHGTSKGIAVGSSSKQPVQYNVTRSGSLERSGLSTVISSMTSAHSKGMPFQPFSQDPNMPLLEPPNPTTQLEEAKRRLEDESSKAHKNSSASGSRAFSTLPKQQARQRYPQSGHSGSTQSSHGGSTRTLPGNVPAVSDNEDTRKYLGKKSCTPAPVPSTVSSITTQEMTVVGYFFCGEPVPYRTKIQGRKITLGQFKQILTKKGNYKYFFKKTSNEFGMSGEVFEEILNENEELPLWEGKIVGKVEKCD</sequence>
<feature type="compositionally biased region" description="Basic and acidic residues" evidence="5">
    <location>
        <begin position="791"/>
        <end position="803"/>
    </location>
</feature>
<feature type="compositionally biased region" description="Polar residues" evidence="5">
    <location>
        <begin position="472"/>
        <end position="481"/>
    </location>
</feature>
<dbReference type="Pfam" id="PF00615">
    <property type="entry name" value="RGS"/>
    <property type="match status" value="1"/>
</dbReference>
<evidence type="ECO:0000313" key="8">
    <source>
        <dbReference type="EMBL" id="AMY99570.1"/>
    </source>
</evidence>
<dbReference type="Gene3D" id="1.10.167.10">
    <property type="entry name" value="Regulator of G-protein Signalling 4, domain 2"/>
    <property type="match status" value="1"/>
</dbReference>
<feature type="compositionally biased region" description="Polar residues" evidence="5">
    <location>
        <begin position="650"/>
        <end position="660"/>
    </location>
</feature>
<feature type="compositionally biased region" description="Polar residues" evidence="5">
    <location>
        <begin position="340"/>
        <end position="362"/>
    </location>
</feature>
<protein>
    <submittedName>
        <fullName evidence="8">Axin</fullName>
    </submittedName>
</protein>
<dbReference type="GO" id="GO:0060090">
    <property type="term" value="F:molecular adaptor activity"/>
    <property type="evidence" value="ECO:0007669"/>
    <property type="project" value="TreeGrafter"/>
</dbReference>
<dbReference type="Pfam" id="PF08833">
    <property type="entry name" value="Axin_b-cat_bind"/>
    <property type="match status" value="1"/>
</dbReference>
<dbReference type="InterPro" id="IPR044926">
    <property type="entry name" value="RGS_subdomain_2"/>
</dbReference>
<dbReference type="InterPro" id="IPR043581">
    <property type="entry name" value="Axin-like"/>
</dbReference>
<dbReference type="PANTHER" id="PTHR46102">
    <property type="entry name" value="AXIN"/>
    <property type="match status" value="1"/>
</dbReference>
<keyword evidence="2" id="KW-0963">Cytoplasm</keyword>
<dbReference type="InterPro" id="IPR038207">
    <property type="entry name" value="DIX_dom_sf"/>
</dbReference>
<dbReference type="GO" id="GO:0019901">
    <property type="term" value="F:protein kinase binding"/>
    <property type="evidence" value="ECO:0007669"/>
    <property type="project" value="TreeGrafter"/>
</dbReference>
<dbReference type="PROSITE" id="PS50841">
    <property type="entry name" value="DIX"/>
    <property type="match status" value="1"/>
</dbReference>
<dbReference type="SMART" id="SM00315">
    <property type="entry name" value="RGS"/>
    <property type="match status" value="1"/>
</dbReference>
<dbReference type="InterPro" id="IPR036305">
    <property type="entry name" value="RGS_sf"/>
</dbReference>
<evidence type="ECO:0000256" key="1">
    <source>
        <dbReference type="ARBA" id="ARBA00004496"/>
    </source>
</evidence>
<dbReference type="GO" id="GO:0016055">
    <property type="term" value="P:Wnt signaling pathway"/>
    <property type="evidence" value="ECO:0007669"/>
    <property type="project" value="UniProtKB-KW"/>
</dbReference>
<feature type="domain" description="DIX" evidence="7">
    <location>
        <begin position="885"/>
        <end position="968"/>
    </location>
</feature>
<dbReference type="InterPro" id="IPR014936">
    <property type="entry name" value="Axin_b-cat-bd"/>
</dbReference>
<dbReference type="Gene3D" id="1.10.196.10">
    <property type="match status" value="1"/>
</dbReference>
<organism evidence="8">
    <name type="scientific">Terebratalia transversa</name>
    <name type="common">Transverse lampshell</name>
    <dbReference type="NCBI Taxonomy" id="34513"/>
    <lineage>
        <taxon>Eukaryota</taxon>
        <taxon>Metazoa</taxon>
        <taxon>Spiralia</taxon>
        <taxon>Lophotrochozoa</taxon>
        <taxon>Brachiopoda</taxon>
        <taxon>Rhynchonelliformea</taxon>
        <taxon>Rhynchonellata</taxon>
        <taxon>Terebratellidina</taxon>
        <taxon>Laqueoidea</taxon>
        <taxon>Laqueidae</taxon>
        <taxon>Terebratalia</taxon>
    </lineage>
</organism>
<evidence type="ECO:0000256" key="5">
    <source>
        <dbReference type="SAM" id="MobiDB-lite"/>
    </source>
</evidence>
<feature type="domain" description="RGS" evidence="6">
    <location>
        <begin position="125"/>
        <end position="242"/>
    </location>
</feature>